<dbReference type="RefSeq" id="WP_139465554.1">
    <property type="nucleotide sequence ID" value="NZ_VDHJ01000007.1"/>
</dbReference>
<keyword evidence="2 7" id="KW-0408">Iron</keyword>
<feature type="binding site" evidence="7">
    <location>
        <position position="269"/>
    </location>
    <ligand>
        <name>Fe(2+)</name>
        <dbReference type="ChEBI" id="CHEBI:29033"/>
    </ligand>
</feature>
<comment type="caution">
    <text evidence="7">Lacks conserved residue(s) required for the propagation of feature annotation.</text>
</comment>
<keyword evidence="3 7" id="KW-0350">Heme biosynthesis</keyword>
<dbReference type="NCBIfam" id="TIGR00109">
    <property type="entry name" value="hemH"/>
    <property type="match status" value="1"/>
</dbReference>
<dbReference type="UniPathway" id="UPA00252"/>
<feature type="binding site" evidence="7">
    <location>
        <position position="124"/>
    </location>
    <ligand>
        <name>Fe-coproporphyrin III</name>
        <dbReference type="ChEBI" id="CHEBI:68438"/>
    </ligand>
</feature>
<dbReference type="HAMAP" id="MF_00323">
    <property type="entry name" value="Ferrochelatase"/>
    <property type="match status" value="1"/>
</dbReference>
<evidence type="ECO:0000256" key="4">
    <source>
        <dbReference type="ARBA" id="ARBA00023239"/>
    </source>
</evidence>
<dbReference type="NCBIfam" id="NF000689">
    <property type="entry name" value="PRK00035.2-1"/>
    <property type="match status" value="1"/>
</dbReference>
<comment type="catalytic activity">
    <reaction evidence="6">
        <text>Fe-coproporphyrin III + 2 H(+) = coproporphyrin III + Fe(2+)</text>
        <dbReference type="Rhea" id="RHEA:49572"/>
        <dbReference type="ChEBI" id="CHEBI:15378"/>
        <dbReference type="ChEBI" id="CHEBI:29033"/>
        <dbReference type="ChEBI" id="CHEBI:68438"/>
        <dbReference type="ChEBI" id="CHEBI:131725"/>
        <dbReference type="EC" id="4.99.1.9"/>
    </reaction>
    <physiologicalReaction direction="right-to-left" evidence="6">
        <dbReference type="Rhea" id="RHEA:49574"/>
    </physiologicalReaction>
</comment>
<evidence type="ECO:0000313" key="9">
    <source>
        <dbReference type="EMBL" id="TNL97591.1"/>
    </source>
</evidence>
<gene>
    <name evidence="7" type="primary">cpfC</name>
    <name evidence="9" type="ORF">FHE74_05735</name>
</gene>
<proteinExistence type="inferred from homology"/>
<feature type="binding site" evidence="7">
    <location>
        <position position="55"/>
    </location>
    <ligand>
        <name>Fe-coproporphyrin III</name>
        <dbReference type="ChEBI" id="CHEBI:68438"/>
    </ligand>
</feature>
<dbReference type="SUPFAM" id="SSF53800">
    <property type="entry name" value="Chelatase"/>
    <property type="match status" value="1"/>
</dbReference>
<reference evidence="9 10" key="1">
    <citation type="submission" date="2019-06" db="EMBL/GenBank/DDBJ databases">
        <authorList>
            <person name="Li J."/>
        </authorList>
    </citation>
    <scope>NUCLEOTIDE SEQUENCE [LARGE SCALE GENOMIC DNA]</scope>
    <source>
        <strain evidence="9 10">LMG 28165</strain>
    </source>
</reference>
<keyword evidence="10" id="KW-1185">Reference proteome</keyword>
<dbReference type="CDD" id="cd00419">
    <property type="entry name" value="Ferrochelatase_C"/>
    <property type="match status" value="1"/>
</dbReference>
<dbReference type="CDD" id="cd03411">
    <property type="entry name" value="Ferrochelatase_N"/>
    <property type="match status" value="1"/>
</dbReference>
<comment type="similarity">
    <text evidence="7 8">Belongs to the ferrochelatase family.</text>
</comment>
<dbReference type="Gene3D" id="3.40.50.1400">
    <property type="match status" value="2"/>
</dbReference>
<dbReference type="InterPro" id="IPR001015">
    <property type="entry name" value="Ferrochelatase"/>
</dbReference>
<keyword evidence="5 7" id="KW-0627">Porphyrin biosynthesis</keyword>
<evidence type="ECO:0000256" key="8">
    <source>
        <dbReference type="RuleBase" id="RU004185"/>
    </source>
</evidence>
<evidence type="ECO:0000256" key="3">
    <source>
        <dbReference type="ARBA" id="ARBA00023133"/>
    </source>
</evidence>
<dbReference type="GO" id="GO:0005737">
    <property type="term" value="C:cytoplasm"/>
    <property type="evidence" value="ECO:0007669"/>
    <property type="project" value="UniProtKB-SubCell"/>
</dbReference>
<dbReference type="GO" id="GO:0006783">
    <property type="term" value="P:heme biosynthetic process"/>
    <property type="evidence" value="ECO:0007669"/>
    <property type="project" value="UniProtKB-UniRule"/>
</dbReference>
<evidence type="ECO:0000256" key="2">
    <source>
        <dbReference type="ARBA" id="ARBA00023004"/>
    </source>
</evidence>
<keyword evidence="7" id="KW-0479">Metal-binding</keyword>
<comment type="function">
    <text evidence="7">Involved in coproporphyrin-dependent heme b biosynthesis. Catalyzes the insertion of ferrous iron into coproporphyrin III to form Fe-coproporphyrin III.</text>
</comment>
<evidence type="ECO:0000313" key="10">
    <source>
        <dbReference type="Proteomes" id="UP000312032"/>
    </source>
</evidence>
<dbReference type="AlphaFoldDB" id="A0A5C4U3M7"/>
<dbReference type="PANTHER" id="PTHR11108">
    <property type="entry name" value="FERROCHELATASE"/>
    <property type="match status" value="1"/>
</dbReference>
<dbReference type="InterPro" id="IPR033644">
    <property type="entry name" value="Ferrochelatase_C"/>
</dbReference>
<comment type="subcellular location">
    <subcellularLocation>
        <location evidence="7">Cytoplasm</location>
    </subcellularLocation>
</comment>
<accession>A0A5C4U3M7</accession>
<dbReference type="EMBL" id="VDHJ01000007">
    <property type="protein sequence ID" value="TNL97591.1"/>
    <property type="molecule type" value="Genomic_DNA"/>
</dbReference>
<evidence type="ECO:0000256" key="7">
    <source>
        <dbReference type="HAMAP-Rule" id="MF_00323"/>
    </source>
</evidence>
<keyword evidence="4 7" id="KW-0456">Lyase</keyword>
<dbReference type="GO" id="GO:0004325">
    <property type="term" value="F:ferrochelatase activity"/>
    <property type="evidence" value="ECO:0007669"/>
    <property type="project" value="UniProtKB-UniRule"/>
</dbReference>
<keyword evidence="7" id="KW-0963">Cytoplasm</keyword>
<protein>
    <recommendedName>
        <fullName evidence="7">Coproporphyrin III ferrochelatase</fullName>
        <ecNumber evidence="7">4.99.1.9</ecNumber>
    </recommendedName>
</protein>
<evidence type="ECO:0000256" key="6">
    <source>
        <dbReference type="ARBA" id="ARBA00024536"/>
    </source>
</evidence>
<dbReference type="Pfam" id="PF00762">
    <property type="entry name" value="Ferrochelatase"/>
    <property type="match status" value="1"/>
</dbReference>
<dbReference type="Proteomes" id="UP000312032">
    <property type="component" value="Unassembled WGS sequence"/>
</dbReference>
<dbReference type="EC" id="4.99.1.9" evidence="7"/>
<comment type="caution">
    <text evidence="9">The sequence shown here is derived from an EMBL/GenBank/DDBJ whole genome shotgun (WGS) entry which is preliminary data.</text>
</comment>
<comment type="pathway">
    <text evidence="1 7">Porphyrin-containing compound metabolism; protoheme biosynthesis.</text>
</comment>
<organism evidence="9 10">
    <name type="scientific">Corynebacterium tapiri</name>
    <dbReference type="NCBI Taxonomy" id="1448266"/>
    <lineage>
        <taxon>Bacteria</taxon>
        <taxon>Bacillati</taxon>
        <taxon>Actinomycetota</taxon>
        <taxon>Actinomycetes</taxon>
        <taxon>Mycobacteriales</taxon>
        <taxon>Corynebacteriaceae</taxon>
        <taxon>Corynebacterium</taxon>
    </lineage>
</organism>
<dbReference type="PANTHER" id="PTHR11108:SF1">
    <property type="entry name" value="FERROCHELATASE, MITOCHONDRIAL"/>
    <property type="match status" value="1"/>
</dbReference>
<dbReference type="InterPro" id="IPR033659">
    <property type="entry name" value="Ferrochelatase_N"/>
</dbReference>
<dbReference type="GO" id="GO:0046872">
    <property type="term" value="F:metal ion binding"/>
    <property type="evidence" value="ECO:0007669"/>
    <property type="project" value="UniProtKB-KW"/>
</dbReference>
<feature type="binding site" evidence="7">
    <location>
        <position position="182"/>
    </location>
    <ligand>
        <name>Fe(2+)</name>
        <dbReference type="ChEBI" id="CHEBI:29033"/>
    </ligand>
</feature>
<dbReference type="OrthoDB" id="9776380at2"/>
<evidence type="ECO:0000256" key="5">
    <source>
        <dbReference type="ARBA" id="ARBA00023244"/>
    </source>
</evidence>
<sequence>MTIRKFDSLLVLSFGGPERPEEVVPFLRNVTRGRNIPDERLEIVGEHYYHFGGKSPLNELNLEIIDNLRAELEARHIDLPVYFGNRNWHPFAQETVEQMVKDGVQDALVLATSAWGGYSACLQYQEDIQGLREIADSITFTKLRQFFDHPLFIEEMAEAVEESFSQVAPEDLPTTKLLFTAHSVPSEADNKAGGEGDKNLYSRQVAEASRLVAQAAGITDYDVVWQSRSGNPATPWLEPDVVDHTKALAQGGISDVVVCPIGFISDHMEVIWDLDTELVSAAQELGVSVHRTRTAGPSERFSRMVVDLIDELSNDSLRVGLGAVSVQGCTVNGHPCRPGCCSAVG</sequence>
<name>A0A5C4U3M7_9CORY</name>
<evidence type="ECO:0000256" key="1">
    <source>
        <dbReference type="ARBA" id="ARBA00004744"/>
    </source>
</evidence>